<evidence type="ECO:0000256" key="5">
    <source>
        <dbReference type="ARBA" id="ARBA00023136"/>
    </source>
</evidence>
<dbReference type="Pfam" id="PF02687">
    <property type="entry name" value="FtsX"/>
    <property type="match status" value="2"/>
</dbReference>
<comment type="subcellular location">
    <subcellularLocation>
        <location evidence="1">Cell membrane</location>
        <topology evidence="1">Multi-pass membrane protein</topology>
    </subcellularLocation>
</comment>
<feature type="transmembrane region" description="Helical" evidence="7">
    <location>
        <begin position="919"/>
        <end position="940"/>
    </location>
</feature>
<reference evidence="10" key="2">
    <citation type="submission" date="2021-04" db="EMBL/GenBank/DDBJ databases">
        <title>Novel species in family Eggerthellaceae.</title>
        <authorList>
            <person name="Zhang G."/>
        </authorList>
    </citation>
    <scope>NUCLEOTIDE SEQUENCE</scope>
    <source>
        <strain evidence="10">Zg-886</strain>
    </source>
</reference>
<dbReference type="GO" id="GO:0005886">
    <property type="term" value="C:plasma membrane"/>
    <property type="evidence" value="ECO:0007669"/>
    <property type="project" value="UniProtKB-SubCell"/>
</dbReference>
<evidence type="ECO:0000259" key="8">
    <source>
        <dbReference type="Pfam" id="PF02687"/>
    </source>
</evidence>
<keyword evidence="5 7" id="KW-0472">Membrane</keyword>
<evidence type="ECO:0000256" key="7">
    <source>
        <dbReference type="SAM" id="Phobius"/>
    </source>
</evidence>
<dbReference type="AlphaFoldDB" id="A0A9E6MPJ0"/>
<dbReference type="EMBL" id="WPCR01000003">
    <property type="protein sequence ID" value="NHM13798.1"/>
    <property type="molecule type" value="Genomic_DNA"/>
</dbReference>
<feature type="transmembrane region" description="Helical" evidence="7">
    <location>
        <begin position="310"/>
        <end position="332"/>
    </location>
</feature>
<keyword evidence="11" id="KW-1185">Reference proteome</keyword>
<dbReference type="EMBL" id="CP072829">
    <property type="protein sequence ID" value="QTU83660.1"/>
    <property type="molecule type" value="Genomic_DNA"/>
</dbReference>
<feature type="transmembrane region" description="Helical" evidence="7">
    <location>
        <begin position="502"/>
        <end position="525"/>
    </location>
</feature>
<feature type="transmembrane region" description="Helical" evidence="7">
    <location>
        <begin position="409"/>
        <end position="432"/>
    </location>
</feature>
<accession>A0A9E6MPJ0</accession>
<evidence type="ECO:0000313" key="11">
    <source>
        <dbReference type="Proteomes" id="UP000636394"/>
    </source>
</evidence>
<evidence type="ECO:0000256" key="1">
    <source>
        <dbReference type="ARBA" id="ARBA00004651"/>
    </source>
</evidence>
<sequence>MNATTRFTVRSLAHNRARTLVTVAGVALATALFTAVLACVSSLQAFLLESEVADVGSWTAYAWTDTLEKSVEATENDDAVVDCLRMTDVGFAELPPDKARWLGPYMTVKSVDGDWSLCSIGAVSGRRPESADEVMLPTRLQGEDLFGSSNVQVGSELSLALGSRELVAVDGDAESTQFVVGEGAATVVRETAVGDLLGSNMPWHNDETDDGGLAERLVDVAPPHTYTVVGFFNAGSVTNGVGGASSALTVDGAAQGLTCTFVETEGLSTAEDIRRNVQDAFGTTDVSLHDAYLRYTGITSDRAVWDTVRGFAAVLAAVIVIACVSLISNAFAISVAERTRQFGLLASVGASKRQLRRAVLQEAGIITLAGVPIGAAVGLAGTAVVLAALGPALGEIIGGAPSSTAGVPVAFRLVVNGQDLLVAGALTALAVLASAWVPSRRACAVNPVEAVRGARDVRSTRRKDAGPATAKRLWKGGLARRVFGMPGKLAAINAKRGRGKGAAASVSLAMAVVLLMTAGSIGAYLRLMTGLMVATSAQDISIRSTVEDARTNWDGLDDAYRQMADVEGVAGVGWGAGAACVLAVPGDMAGSGLVDRAATGGSHAVPFAGPGDVSASGTVLLIPDEAFLEWAATQGIDGEACLEAADDGRFACAALRSGYFNDGQSYNVVEYFSHAGAIDALVAGDYPQGRVDGFSGVTDGFRGFSCQNGSDEDFSINGFAPNTATVDVVGLADEEPACLSNAYAPADVVLVAPASAMDALPAGAMATVATFSAGFDAEDHETACEALAQKGRSALEAVSGPEAAEMLYASDNAAVEEDERMLATVVNVFCLLFAGILLLIALASVFNTVTNGLILRRREFAVMRSAGLGPKGFRTMIVAECVGYGLRGLVPGVAASVAVSFLLYLSLSKSVVGLAFTLPWDYLVLSVALVALIMAASAAYGMRRCRADSIVEALAVD</sequence>
<evidence type="ECO:0000256" key="4">
    <source>
        <dbReference type="ARBA" id="ARBA00022989"/>
    </source>
</evidence>
<keyword evidence="3 7" id="KW-0812">Transmembrane</keyword>
<feature type="transmembrane region" description="Helical" evidence="7">
    <location>
        <begin position="363"/>
        <end position="389"/>
    </location>
</feature>
<evidence type="ECO:0000256" key="2">
    <source>
        <dbReference type="ARBA" id="ARBA00022475"/>
    </source>
</evidence>
<organism evidence="10 12">
    <name type="scientific">Xiamenia xianingshaonis</name>
    <dbReference type="NCBI Taxonomy" id="2682776"/>
    <lineage>
        <taxon>Bacteria</taxon>
        <taxon>Bacillati</taxon>
        <taxon>Actinomycetota</taxon>
        <taxon>Coriobacteriia</taxon>
        <taxon>Eggerthellales</taxon>
        <taxon>Eggerthellaceae</taxon>
        <taxon>Xiamenia</taxon>
    </lineage>
</organism>
<evidence type="ECO:0000313" key="12">
    <source>
        <dbReference type="Proteomes" id="UP000671910"/>
    </source>
</evidence>
<name>A0A9E6MPJ0_9ACTN</name>
<feature type="transmembrane region" description="Helical" evidence="7">
    <location>
        <begin position="884"/>
        <end position="907"/>
    </location>
</feature>
<evidence type="ECO:0000313" key="10">
    <source>
        <dbReference type="EMBL" id="QTU83660.1"/>
    </source>
</evidence>
<proteinExistence type="inferred from homology"/>
<protein>
    <submittedName>
        <fullName evidence="10">ABC transporter permease</fullName>
    </submittedName>
    <submittedName>
        <fullName evidence="9">FtsX-like permease family protein</fullName>
    </submittedName>
</protein>
<feature type="domain" description="ABC3 transporter permease C-terminal" evidence="8">
    <location>
        <begin position="832"/>
        <end position="945"/>
    </location>
</feature>
<keyword evidence="2" id="KW-1003">Cell membrane</keyword>
<evidence type="ECO:0000256" key="3">
    <source>
        <dbReference type="ARBA" id="ARBA00022692"/>
    </source>
</evidence>
<reference evidence="9 11" key="1">
    <citation type="submission" date="2019-11" db="EMBL/GenBank/DDBJ databases">
        <title>Eggerthellaceae novel genus isolated from the rectal contents of marmort.</title>
        <authorList>
            <person name="Zhang G."/>
        </authorList>
    </citation>
    <scope>NUCLEOTIDE SEQUENCE [LARGE SCALE GENOMIC DNA]</scope>
    <source>
        <strain evidence="9">Zg-886</strain>
        <strain evidence="11">zg-886</strain>
    </source>
</reference>
<dbReference type="InterPro" id="IPR050250">
    <property type="entry name" value="Macrolide_Exporter_MacB"/>
</dbReference>
<feature type="transmembrane region" description="Helical" evidence="7">
    <location>
        <begin position="831"/>
        <end position="855"/>
    </location>
</feature>
<evidence type="ECO:0000256" key="6">
    <source>
        <dbReference type="ARBA" id="ARBA00038076"/>
    </source>
</evidence>
<dbReference type="KEGG" id="ebz:J7S26_04470"/>
<dbReference type="PANTHER" id="PTHR30572">
    <property type="entry name" value="MEMBRANE COMPONENT OF TRANSPORTER-RELATED"/>
    <property type="match status" value="1"/>
</dbReference>
<dbReference type="RefSeq" id="WP_166338851.1">
    <property type="nucleotide sequence ID" value="NZ_CP072829.1"/>
</dbReference>
<dbReference type="Proteomes" id="UP000636394">
    <property type="component" value="Unassembled WGS sequence"/>
</dbReference>
<keyword evidence="4 7" id="KW-1133">Transmembrane helix</keyword>
<dbReference type="PANTHER" id="PTHR30572:SF4">
    <property type="entry name" value="ABC TRANSPORTER PERMEASE YTRF"/>
    <property type="match status" value="1"/>
</dbReference>
<evidence type="ECO:0000313" key="9">
    <source>
        <dbReference type="EMBL" id="NHM13798.1"/>
    </source>
</evidence>
<comment type="similarity">
    <text evidence="6">Belongs to the ABC-4 integral membrane protein family.</text>
</comment>
<dbReference type="InterPro" id="IPR003838">
    <property type="entry name" value="ABC3_permease_C"/>
</dbReference>
<dbReference type="Proteomes" id="UP000671910">
    <property type="component" value="Chromosome"/>
</dbReference>
<dbReference type="GO" id="GO:0022857">
    <property type="term" value="F:transmembrane transporter activity"/>
    <property type="evidence" value="ECO:0007669"/>
    <property type="project" value="TreeGrafter"/>
</dbReference>
<feature type="domain" description="ABC3 transporter permease C-terminal" evidence="8">
    <location>
        <begin position="314"/>
        <end position="447"/>
    </location>
</feature>
<gene>
    <name evidence="9" type="ORF">GMI68_03250</name>
    <name evidence="10" type="ORF">J7S26_04470</name>
</gene>